<dbReference type="PANTHER" id="PTHR43977">
    <property type="entry name" value="STRUCTURAL MAINTENANCE OF CHROMOSOMES PROTEIN 3"/>
    <property type="match status" value="1"/>
</dbReference>
<dbReference type="AlphaFoldDB" id="A0A7V3YFF7"/>
<feature type="coiled-coil region" evidence="2">
    <location>
        <begin position="356"/>
        <end position="432"/>
    </location>
</feature>
<feature type="coiled-coil region" evidence="2">
    <location>
        <begin position="572"/>
        <end position="676"/>
    </location>
</feature>
<protein>
    <submittedName>
        <fullName evidence="4">Chromosome segregation protein SMC</fullName>
    </submittedName>
</protein>
<name>A0A7V3YFF7_9BACT</name>
<dbReference type="Pfam" id="PF02463">
    <property type="entry name" value="SMC_N"/>
    <property type="match status" value="1"/>
</dbReference>
<evidence type="ECO:0000256" key="2">
    <source>
        <dbReference type="SAM" id="Coils"/>
    </source>
</evidence>
<feature type="coiled-coil region" evidence="2">
    <location>
        <begin position="303"/>
        <end position="330"/>
    </location>
</feature>
<gene>
    <name evidence="4" type="ORF">ENV30_01800</name>
</gene>
<evidence type="ECO:0000256" key="1">
    <source>
        <dbReference type="ARBA" id="ARBA00023054"/>
    </source>
</evidence>
<evidence type="ECO:0000313" key="4">
    <source>
        <dbReference type="EMBL" id="HGI30037.1"/>
    </source>
</evidence>
<proteinExistence type="predicted"/>
<dbReference type="InterPro" id="IPR027417">
    <property type="entry name" value="P-loop_NTPase"/>
</dbReference>
<feature type="coiled-coil region" evidence="2">
    <location>
        <begin position="771"/>
        <end position="805"/>
    </location>
</feature>
<dbReference type="EMBL" id="DTFV01000033">
    <property type="protein sequence ID" value="HGI30037.1"/>
    <property type="molecule type" value="Genomic_DNA"/>
</dbReference>
<sequence length="1041" mass="121135">MYLKEIALQGFKSFAHPVTVDLAPGLNVIVGPNGSGKSNLLDALRWVLGDRKEVRSAGGKEVLFHGSSLHRPVNMASVELLLVGEGVPPFRIEKRSFASGDTEYFFQGTRMRFGDLRRQLQKLGLSLTRLEVGFVTNRDLHALADLSPLERLRWLEEASGTHEARVRLSRLSQMLRETAERVKRFQERLKELSFQKERVAEWAEREKAYLTRERQWQSAQKVYLERLLAQLGERLEALEVEENRCELELCRLSAPEGAREVEDGERRLLGIQEEIRHLHHVVEEKKRRVTEGLQELYRLLTQIRERKRTILALEEEMVKFLEESHRLEERVQASSMLLPEGIERLSRTEAVIGHFLKEKEGILQAWREERQCLREELARCEASLERMAQEKERTEVLIRELERELAQLERLISSAERDVLQKKHERERLVQDREESLRILARVREGLSRIRERRKQVGLWGTALEFSQAMREGLLAQGWPQRAVHAIFGLLSEIRVLQGGEALEVGTWAMRQDALPPWSSAWEVVKSEEILECFVHGEESPKHLVASDGSALLLRGGLLVLPRRLVHRGRFLKSWERRERLFERRARELEETLAAISGREQDLEKHLRALEFRVIRWRERCFERNVRREELQRSLDHLGEECVRLLEEREEVQGKLRNLEGDIRALETTLARARRALGKVREWKRREEEKKRAWERLLWEVHGMHKRGIELLRKFRENETTLKLLLGELGKCARALQDAFRALATEEALLAEREKMAQSLQVDVEARRQRERMLERQKERWIRERERLRFEKQRLSEEMARTKTALEALGDVACAVPGELEAMSLQELGAFLERERQALLGERVRRGAIEEYQELEARERDLRRQDAFFQSLLGLIRKELQKLEREVEQTFLSFLQNVQAAFGRYFQQVFPRGEASFAVHDGVHLEVQIPGKKKQGMALLSSGERTLVALCFLCACFEAFGAKMCFFDEIDANLDHTNSVLLARILREFSASRQVVVVTHKEEVMEVADRILGVTMSEPGVSRVLLCEGIAQAQEFSLGGE</sequence>
<feature type="coiled-coil region" evidence="2">
    <location>
        <begin position="221"/>
        <end position="248"/>
    </location>
</feature>
<feature type="coiled-coil region" evidence="2">
    <location>
        <begin position="168"/>
        <end position="195"/>
    </location>
</feature>
<feature type="domain" description="RecF/RecN/SMC N-terminal" evidence="3">
    <location>
        <begin position="2"/>
        <end position="1022"/>
    </location>
</feature>
<dbReference type="SUPFAM" id="SSF52540">
    <property type="entry name" value="P-loop containing nucleoside triphosphate hydrolases"/>
    <property type="match status" value="1"/>
</dbReference>
<accession>A0A7V3YFF7</accession>
<keyword evidence="1 2" id="KW-0175">Coiled coil</keyword>
<dbReference type="GO" id="GO:0016887">
    <property type="term" value="F:ATP hydrolysis activity"/>
    <property type="evidence" value="ECO:0007669"/>
    <property type="project" value="InterPro"/>
</dbReference>
<reference evidence="4" key="1">
    <citation type="journal article" date="2020" name="mSystems">
        <title>Genome- and Community-Level Interaction Insights into Carbon Utilization and Element Cycling Functions of Hydrothermarchaeota in Hydrothermal Sediment.</title>
        <authorList>
            <person name="Zhou Z."/>
            <person name="Liu Y."/>
            <person name="Xu W."/>
            <person name="Pan J."/>
            <person name="Luo Z.H."/>
            <person name="Li M."/>
        </authorList>
    </citation>
    <scope>NUCLEOTIDE SEQUENCE [LARGE SCALE GENOMIC DNA]</scope>
    <source>
        <strain evidence="4">SpSt-747</strain>
    </source>
</reference>
<dbReference type="GO" id="GO:0005524">
    <property type="term" value="F:ATP binding"/>
    <property type="evidence" value="ECO:0007669"/>
    <property type="project" value="InterPro"/>
</dbReference>
<evidence type="ECO:0000259" key="3">
    <source>
        <dbReference type="Pfam" id="PF02463"/>
    </source>
</evidence>
<organism evidence="4">
    <name type="scientific">Candidatus Caldatribacterium californiense</name>
    <dbReference type="NCBI Taxonomy" id="1454726"/>
    <lineage>
        <taxon>Bacteria</taxon>
        <taxon>Pseudomonadati</taxon>
        <taxon>Atribacterota</taxon>
        <taxon>Atribacteria</taxon>
        <taxon>Atribacterales</taxon>
        <taxon>Candidatus Caldatribacteriaceae</taxon>
        <taxon>Candidatus Caldatribacterium</taxon>
    </lineage>
</organism>
<dbReference type="PIRSF" id="PIRSF005719">
    <property type="entry name" value="SMC"/>
    <property type="match status" value="1"/>
</dbReference>
<dbReference type="InterPro" id="IPR003395">
    <property type="entry name" value="RecF/RecN/SMC_N"/>
</dbReference>
<comment type="caution">
    <text evidence="4">The sequence shown here is derived from an EMBL/GenBank/DDBJ whole genome shotgun (WGS) entry which is preliminary data.</text>
</comment>
<dbReference type="InterPro" id="IPR024704">
    <property type="entry name" value="SMC"/>
</dbReference>
<dbReference type="Gene3D" id="3.40.50.300">
    <property type="entry name" value="P-loop containing nucleotide triphosphate hydrolases"/>
    <property type="match status" value="2"/>
</dbReference>